<dbReference type="EMBL" id="RJKX01000014">
    <property type="protein sequence ID" value="ROP91035.1"/>
    <property type="molecule type" value="Genomic_DNA"/>
</dbReference>
<evidence type="ECO:0000256" key="1">
    <source>
        <dbReference type="ARBA" id="ARBA00000348"/>
    </source>
</evidence>
<dbReference type="InterPro" id="IPR050099">
    <property type="entry name" value="SIS_GmhA/DiaA_subfam"/>
</dbReference>
<keyword evidence="6 10" id="KW-0479">Metal-binding</keyword>
<name>A0A3N1LP91_9PROT</name>
<evidence type="ECO:0000256" key="7">
    <source>
        <dbReference type="ARBA" id="ARBA00022833"/>
    </source>
</evidence>
<feature type="domain" description="SIS" evidence="11">
    <location>
        <begin position="39"/>
        <end position="195"/>
    </location>
</feature>
<keyword evidence="9 10" id="KW-0119">Carbohydrate metabolism</keyword>
<comment type="pathway">
    <text evidence="10">Carbohydrate biosynthesis; D-glycero-D-manno-heptose 7-phosphate biosynthesis; D-glycero-alpha-D-manno-heptose 7-phosphate and D-glycero-beta-D-manno-heptose 7-phosphate from sedoheptulose 7-phosphate: step 1/1.</text>
</comment>
<comment type="cofactor">
    <cofactor evidence="10">
        <name>Zn(2+)</name>
        <dbReference type="ChEBI" id="CHEBI:29105"/>
    </cofactor>
    <text evidence="10">Binds 1 zinc ion per subunit.</text>
</comment>
<evidence type="ECO:0000256" key="8">
    <source>
        <dbReference type="ARBA" id="ARBA00023235"/>
    </source>
</evidence>
<dbReference type="Gene3D" id="3.40.50.10490">
    <property type="entry name" value="Glucose-6-phosphate isomerase like protein, domain 1"/>
    <property type="match status" value="1"/>
</dbReference>
<protein>
    <recommendedName>
        <fullName evidence="10">Phosphoheptose isomerase</fullName>
        <ecNumber evidence="10">5.3.1.28</ecNumber>
    </recommendedName>
    <alternativeName>
        <fullName evidence="10">Sedoheptulose 7-phosphate isomerase</fullName>
    </alternativeName>
</protein>
<dbReference type="GO" id="GO:2001061">
    <property type="term" value="P:D-glycero-D-manno-heptose 7-phosphate biosynthetic process"/>
    <property type="evidence" value="ECO:0007669"/>
    <property type="project" value="UniProtKB-UniPathway"/>
</dbReference>
<feature type="binding site" evidence="10">
    <location>
        <position position="67"/>
    </location>
    <ligand>
        <name>Zn(2+)</name>
        <dbReference type="ChEBI" id="CHEBI:29105"/>
    </ligand>
</feature>
<feature type="binding site" evidence="10">
    <location>
        <begin position="96"/>
        <end position="97"/>
    </location>
    <ligand>
        <name>substrate</name>
    </ligand>
</feature>
<feature type="binding site" evidence="10">
    <location>
        <position position="174"/>
    </location>
    <ligand>
        <name>substrate</name>
    </ligand>
</feature>
<comment type="subcellular location">
    <subcellularLocation>
        <location evidence="3 10">Cytoplasm</location>
    </subcellularLocation>
</comment>
<reference evidence="12 13" key="1">
    <citation type="submission" date="2018-11" db="EMBL/GenBank/DDBJ databases">
        <title>Genomic Encyclopedia of Type Strains, Phase IV (KMG-IV): sequencing the most valuable type-strain genomes for metagenomic binning, comparative biology and taxonomic classification.</title>
        <authorList>
            <person name="Goeker M."/>
        </authorList>
    </citation>
    <scope>NUCLEOTIDE SEQUENCE [LARGE SCALE GENOMIC DNA]</scope>
    <source>
        <strain evidence="12 13">DSM 5900</strain>
    </source>
</reference>
<dbReference type="RefSeq" id="WP_123690617.1">
    <property type="nucleotide sequence ID" value="NZ_AP019700.1"/>
</dbReference>
<evidence type="ECO:0000256" key="9">
    <source>
        <dbReference type="ARBA" id="ARBA00023277"/>
    </source>
</evidence>
<dbReference type="InterPro" id="IPR001347">
    <property type="entry name" value="SIS_dom"/>
</dbReference>
<feature type="binding site" evidence="10">
    <location>
        <begin position="54"/>
        <end position="56"/>
    </location>
    <ligand>
        <name>substrate</name>
    </ligand>
</feature>
<sequence>MAAFDAESYVTAEFAEHAAVQQATPVAVRAGLLRLVEICATAVEAGGKILFFGNGGSAGDAQHLATELAVRYQRDRAPIAAIALTTDSSALTAIGNDLGFEQLFARQVQAIGRAGDVAIGITTSGRSANVARGLEAARAIGMHAAAFSGGTGGTLAGLADPLILVPSTTTARIQEMHITIGQILCGALERRLGLV</sequence>
<evidence type="ECO:0000256" key="6">
    <source>
        <dbReference type="ARBA" id="ARBA00022723"/>
    </source>
</evidence>
<dbReference type="PROSITE" id="PS51464">
    <property type="entry name" value="SIS"/>
    <property type="match status" value="1"/>
</dbReference>
<dbReference type="AlphaFoldDB" id="A0A3N1LP91"/>
<evidence type="ECO:0000256" key="10">
    <source>
        <dbReference type="HAMAP-Rule" id="MF_00067"/>
    </source>
</evidence>
<feature type="binding site" evidence="10">
    <location>
        <position position="67"/>
    </location>
    <ligand>
        <name>substrate</name>
    </ligand>
</feature>
<dbReference type="GO" id="GO:0005737">
    <property type="term" value="C:cytoplasm"/>
    <property type="evidence" value="ECO:0007669"/>
    <property type="project" value="UniProtKB-SubCell"/>
</dbReference>
<feature type="binding site" evidence="10">
    <location>
        <position position="63"/>
    </location>
    <ligand>
        <name>Zn(2+)</name>
        <dbReference type="ChEBI" id="CHEBI:29105"/>
    </ligand>
</feature>
<dbReference type="Pfam" id="PF13580">
    <property type="entry name" value="SIS_2"/>
    <property type="match status" value="1"/>
</dbReference>
<evidence type="ECO:0000313" key="13">
    <source>
        <dbReference type="Proteomes" id="UP000278222"/>
    </source>
</evidence>
<comment type="miscellaneous">
    <text evidence="10">The reaction produces a racemic mixture of D-glycero-alpha-D-manno-heptose 7-phosphate and D-glycero-beta-D-manno-heptose 7-phosphate.</text>
</comment>
<proteinExistence type="inferred from homology"/>
<organism evidence="12 13">
    <name type="scientific">Stella humosa</name>
    <dbReference type="NCBI Taxonomy" id="94"/>
    <lineage>
        <taxon>Bacteria</taxon>
        <taxon>Pseudomonadati</taxon>
        <taxon>Pseudomonadota</taxon>
        <taxon>Alphaproteobacteria</taxon>
        <taxon>Rhodospirillales</taxon>
        <taxon>Stellaceae</taxon>
        <taxon>Stella</taxon>
    </lineage>
</organism>
<comment type="similarity">
    <text evidence="4 10">Belongs to the SIS family. GmhA subfamily.</text>
</comment>
<evidence type="ECO:0000256" key="3">
    <source>
        <dbReference type="ARBA" id="ARBA00004496"/>
    </source>
</evidence>
<comment type="caution">
    <text evidence="10">Lacks conserved residue(s) required for the propagation of feature annotation.</text>
</comment>
<feature type="binding site" evidence="10">
    <location>
        <position position="127"/>
    </location>
    <ligand>
        <name>substrate</name>
    </ligand>
</feature>
<dbReference type="SUPFAM" id="SSF53697">
    <property type="entry name" value="SIS domain"/>
    <property type="match status" value="1"/>
</dbReference>
<dbReference type="UniPathway" id="UPA00041">
    <property type="reaction ID" value="UER00436"/>
</dbReference>
<dbReference type="Proteomes" id="UP000278222">
    <property type="component" value="Unassembled WGS sequence"/>
</dbReference>
<dbReference type="EC" id="5.3.1.28" evidence="10"/>
<evidence type="ECO:0000256" key="4">
    <source>
        <dbReference type="ARBA" id="ARBA00009894"/>
    </source>
</evidence>
<feature type="binding site" evidence="10">
    <location>
        <position position="174"/>
    </location>
    <ligand>
        <name>Zn(2+)</name>
        <dbReference type="ChEBI" id="CHEBI:29105"/>
    </ligand>
</feature>
<evidence type="ECO:0000313" key="12">
    <source>
        <dbReference type="EMBL" id="ROP91035.1"/>
    </source>
</evidence>
<dbReference type="HAMAP" id="MF_00067">
    <property type="entry name" value="GmhA"/>
    <property type="match status" value="1"/>
</dbReference>
<dbReference type="PANTHER" id="PTHR30390">
    <property type="entry name" value="SEDOHEPTULOSE 7-PHOSPHATE ISOMERASE / DNAA INITIATOR-ASSOCIATING FACTOR FOR REPLICATION INITIATION"/>
    <property type="match status" value="1"/>
</dbReference>
<dbReference type="GO" id="GO:0097367">
    <property type="term" value="F:carbohydrate derivative binding"/>
    <property type="evidence" value="ECO:0007669"/>
    <property type="project" value="InterPro"/>
</dbReference>
<accession>A0A3N1LP91</accession>
<comment type="catalytic activity">
    <reaction evidence="1 10">
        <text>2 D-sedoheptulose 7-phosphate = D-glycero-alpha-D-manno-heptose 7-phosphate + D-glycero-beta-D-manno-heptose 7-phosphate</text>
        <dbReference type="Rhea" id="RHEA:27489"/>
        <dbReference type="ChEBI" id="CHEBI:57483"/>
        <dbReference type="ChEBI" id="CHEBI:60203"/>
        <dbReference type="ChEBI" id="CHEBI:60204"/>
        <dbReference type="EC" id="5.3.1.28"/>
    </reaction>
</comment>
<dbReference type="OrthoDB" id="9810929at2"/>
<dbReference type="CDD" id="cd05006">
    <property type="entry name" value="SIS_GmhA"/>
    <property type="match status" value="1"/>
</dbReference>
<dbReference type="PANTHER" id="PTHR30390:SF6">
    <property type="entry name" value="DNAA INITIATOR-ASSOCIATING PROTEIN DIAA"/>
    <property type="match status" value="1"/>
</dbReference>
<dbReference type="GO" id="GO:0005975">
    <property type="term" value="P:carbohydrate metabolic process"/>
    <property type="evidence" value="ECO:0007669"/>
    <property type="project" value="UniProtKB-UniRule"/>
</dbReference>
<evidence type="ECO:0000256" key="5">
    <source>
        <dbReference type="ARBA" id="ARBA00022490"/>
    </source>
</evidence>
<keyword evidence="13" id="KW-1185">Reference proteome</keyword>
<evidence type="ECO:0000256" key="2">
    <source>
        <dbReference type="ARBA" id="ARBA00003172"/>
    </source>
</evidence>
<comment type="function">
    <text evidence="2 10">Catalyzes the isomerization of sedoheptulose 7-phosphate in D-glycero-D-manno-heptose 7-phosphate.</text>
</comment>
<keyword evidence="8 10" id="KW-0413">Isomerase</keyword>
<comment type="subunit">
    <text evidence="10">Homotetramer.</text>
</comment>
<comment type="caution">
    <text evidence="12">The sequence shown here is derived from an EMBL/GenBank/DDBJ whole genome shotgun (WGS) entry which is preliminary data.</text>
</comment>
<dbReference type="InterPro" id="IPR004515">
    <property type="entry name" value="Phosphoheptose_Isoase"/>
</dbReference>
<dbReference type="InterPro" id="IPR046348">
    <property type="entry name" value="SIS_dom_sf"/>
</dbReference>
<evidence type="ECO:0000259" key="11">
    <source>
        <dbReference type="PROSITE" id="PS51464"/>
    </source>
</evidence>
<gene>
    <name evidence="10" type="primary">gmhA</name>
    <name evidence="12" type="ORF">EDC65_2895</name>
</gene>
<dbReference type="GO" id="GO:0008270">
    <property type="term" value="F:zinc ion binding"/>
    <property type="evidence" value="ECO:0007669"/>
    <property type="project" value="UniProtKB-UniRule"/>
</dbReference>
<dbReference type="GO" id="GO:0008968">
    <property type="term" value="F:D-sedoheptulose 7-phosphate isomerase activity"/>
    <property type="evidence" value="ECO:0007669"/>
    <property type="project" value="UniProtKB-UniRule"/>
</dbReference>
<dbReference type="InterPro" id="IPR035461">
    <property type="entry name" value="GmhA/DiaA"/>
</dbReference>
<feature type="binding site" evidence="10">
    <location>
        <begin position="122"/>
        <end position="124"/>
    </location>
    <ligand>
        <name>substrate</name>
    </ligand>
</feature>
<keyword evidence="7 10" id="KW-0862">Zinc</keyword>
<keyword evidence="5 10" id="KW-0963">Cytoplasm</keyword>